<proteinExistence type="predicted"/>
<dbReference type="Proteomes" id="UP000535511">
    <property type="component" value="Unassembled WGS sequence"/>
</dbReference>
<reference evidence="2 3" key="1">
    <citation type="submission" date="2020-07" db="EMBL/GenBank/DDBJ databases">
        <title>Sequencing the genomes of 1000 actinobacteria strains.</title>
        <authorList>
            <person name="Klenk H.-P."/>
        </authorList>
    </citation>
    <scope>NUCLEOTIDE SEQUENCE [LARGE SCALE GENOMIC DNA]</scope>
    <source>
        <strain evidence="2 3">DSM 21350</strain>
    </source>
</reference>
<keyword evidence="3" id="KW-1185">Reference proteome</keyword>
<dbReference type="AlphaFoldDB" id="A0A7Y9E4L3"/>
<evidence type="ECO:0000313" key="3">
    <source>
        <dbReference type="Proteomes" id="UP000535511"/>
    </source>
</evidence>
<dbReference type="Pfam" id="PF13835">
    <property type="entry name" value="DUF4194"/>
    <property type="match status" value="1"/>
</dbReference>
<comment type="caution">
    <text evidence="2">The sequence shown here is derived from an EMBL/GenBank/DDBJ whole genome shotgun (WGS) entry which is preliminary data.</text>
</comment>
<gene>
    <name evidence="2" type="ORF">BJZ21_001224</name>
</gene>
<evidence type="ECO:0000313" key="2">
    <source>
        <dbReference type="EMBL" id="NYD41141.1"/>
    </source>
</evidence>
<accession>A0A7Y9E4L3</accession>
<feature type="region of interest" description="Disordered" evidence="1">
    <location>
        <begin position="227"/>
        <end position="257"/>
    </location>
</feature>
<protein>
    <recommendedName>
        <fullName evidence="4">DUF4194 domain-containing protein</fullName>
    </recommendedName>
</protein>
<sequence length="257" mass="28678">MSTDLTETEPIQGEPVAGEFTALDDDDPTREATASVSLFEGDEGSLELAERRALVALLKQRFISARTHPRDWQALVANERVLRSRLNDLFLELQVDPVREVAWKRQATPETGPRFPTLLHDTAWSREETIVLVHLRDRFRAATAAGEQRVHVDREDVVRHVAGFRPTHATDVAGDEKRARNAVSSINKAGLLIGSPTDDRFEVSEAIESLLPLELLRELLDGLRRTNDPAAQAAEDPLFAGFEGEVEPHENDPEEQP</sequence>
<evidence type="ECO:0000256" key="1">
    <source>
        <dbReference type="SAM" id="MobiDB-lite"/>
    </source>
</evidence>
<dbReference type="RefSeq" id="WP_179662929.1">
    <property type="nucleotide sequence ID" value="NZ_JACCBG010000001.1"/>
</dbReference>
<name>A0A7Y9E4L3_9ACTN</name>
<evidence type="ECO:0008006" key="4">
    <source>
        <dbReference type="Google" id="ProtNLM"/>
    </source>
</evidence>
<feature type="region of interest" description="Disordered" evidence="1">
    <location>
        <begin position="1"/>
        <end position="28"/>
    </location>
</feature>
<dbReference type="EMBL" id="JACCBG010000001">
    <property type="protein sequence ID" value="NYD41141.1"/>
    <property type="molecule type" value="Genomic_DNA"/>
</dbReference>
<organism evidence="2 3">
    <name type="scientific">Nocardioides panaciterrulae</name>
    <dbReference type="NCBI Taxonomy" id="661492"/>
    <lineage>
        <taxon>Bacteria</taxon>
        <taxon>Bacillati</taxon>
        <taxon>Actinomycetota</taxon>
        <taxon>Actinomycetes</taxon>
        <taxon>Propionibacteriales</taxon>
        <taxon>Nocardioidaceae</taxon>
        <taxon>Nocardioides</taxon>
    </lineage>
</organism>
<dbReference type="InterPro" id="IPR025449">
    <property type="entry name" value="JetB"/>
</dbReference>